<sequence length="261" mass="29801">MGQIATNLGIERYHRTIKDNGVRRSDRIDQLCDRLQKVERLFQRKEAMIRAKIRGDFQLSAAQSLFRRQHPNDFELSLYILKVVEGQYHLKKYERPAGVGAIVAQYELKPSLFKCTLPLCQVTCNVCPVSSPCAHHLQCTCLHYARKRSCKQMHVVAMQTNNLRQAEKCNDLNESSPNSINASHPTTGDEESDGKTEVEEPVRTREDLQAEANNTESEAIQNFKLRTRKLMAKIEYQLGKVNPSDGEEILEKLEQVSKATK</sequence>
<feature type="compositionally biased region" description="Basic and acidic residues" evidence="1">
    <location>
        <begin position="193"/>
        <end position="208"/>
    </location>
</feature>
<organism evidence="2 3">
    <name type="scientific">Tigriopus californicus</name>
    <name type="common">Marine copepod</name>
    <dbReference type="NCBI Taxonomy" id="6832"/>
    <lineage>
        <taxon>Eukaryota</taxon>
        <taxon>Metazoa</taxon>
        <taxon>Ecdysozoa</taxon>
        <taxon>Arthropoda</taxon>
        <taxon>Crustacea</taxon>
        <taxon>Multicrustacea</taxon>
        <taxon>Hexanauplia</taxon>
        <taxon>Copepoda</taxon>
        <taxon>Harpacticoida</taxon>
        <taxon>Harpacticidae</taxon>
        <taxon>Tigriopus</taxon>
    </lineage>
</organism>
<protein>
    <submittedName>
        <fullName evidence="2">Uncharacterized protein</fullName>
    </submittedName>
</protein>
<reference evidence="2 3" key="1">
    <citation type="journal article" date="2018" name="Nat. Ecol. Evol.">
        <title>Genomic signatures of mitonuclear coevolution across populations of Tigriopus californicus.</title>
        <authorList>
            <person name="Barreto F.S."/>
            <person name="Watson E.T."/>
            <person name="Lima T.G."/>
            <person name="Willett C.S."/>
            <person name="Edmands S."/>
            <person name="Li W."/>
            <person name="Burton R.S."/>
        </authorList>
    </citation>
    <scope>NUCLEOTIDE SEQUENCE [LARGE SCALE GENOMIC DNA]</scope>
    <source>
        <strain evidence="2 3">San Diego</strain>
    </source>
</reference>
<evidence type="ECO:0000313" key="3">
    <source>
        <dbReference type="Proteomes" id="UP000318571"/>
    </source>
</evidence>
<dbReference type="EMBL" id="VCGU01000001">
    <property type="protein sequence ID" value="TRY81121.1"/>
    <property type="molecule type" value="Genomic_DNA"/>
</dbReference>
<feature type="region of interest" description="Disordered" evidence="1">
    <location>
        <begin position="170"/>
        <end position="219"/>
    </location>
</feature>
<proteinExistence type="predicted"/>
<gene>
    <name evidence="2" type="ORF">TCAL_05530</name>
</gene>
<evidence type="ECO:0000313" key="2">
    <source>
        <dbReference type="EMBL" id="TRY81121.1"/>
    </source>
</evidence>
<dbReference type="Proteomes" id="UP000318571">
    <property type="component" value="Chromosome 12"/>
</dbReference>
<dbReference type="AlphaFoldDB" id="A0A553PTW2"/>
<comment type="caution">
    <text evidence="2">The sequence shown here is derived from an EMBL/GenBank/DDBJ whole genome shotgun (WGS) entry which is preliminary data.</text>
</comment>
<name>A0A553PTW2_TIGCA</name>
<evidence type="ECO:0000256" key="1">
    <source>
        <dbReference type="SAM" id="MobiDB-lite"/>
    </source>
</evidence>
<feature type="compositionally biased region" description="Polar residues" evidence="1">
    <location>
        <begin position="172"/>
        <end position="186"/>
    </location>
</feature>
<keyword evidence="3" id="KW-1185">Reference proteome</keyword>
<accession>A0A553PTW2</accession>